<evidence type="ECO:0000256" key="1">
    <source>
        <dbReference type="SAM" id="MobiDB-lite"/>
    </source>
</evidence>
<sequence length="108" mass="12434">MSSLLMWNPYIRGIRKLVSEKDKLSCPVEVCTSSQRDIWLIYLGSFFDRTVLLELHPSFCFLNEASTFRTQSQHMSICRATISSTPLSHTTEKGEYEMETNHQSAKVL</sequence>
<evidence type="ECO:0000313" key="2">
    <source>
        <dbReference type="EMBL" id="JAP50483.1"/>
    </source>
</evidence>
<feature type="region of interest" description="Disordered" evidence="1">
    <location>
        <begin position="89"/>
        <end position="108"/>
    </location>
</feature>
<feature type="compositionally biased region" description="Basic and acidic residues" evidence="1">
    <location>
        <begin position="90"/>
        <end position="100"/>
    </location>
</feature>
<gene>
    <name evidence="2" type="ORF">TR126933</name>
</gene>
<accession>A0A0X3PFB2</accession>
<proteinExistence type="predicted"/>
<dbReference type="EMBL" id="GEEE01023481">
    <property type="protein sequence ID" value="JAP39744.1"/>
    <property type="molecule type" value="Transcribed_RNA"/>
</dbReference>
<dbReference type="AlphaFoldDB" id="A0A0X3PFB2"/>
<protein>
    <submittedName>
        <fullName evidence="2">Uncharacterized protein</fullName>
    </submittedName>
</protein>
<dbReference type="EMBL" id="GEEE01012742">
    <property type="protein sequence ID" value="JAP50483.1"/>
    <property type="molecule type" value="Transcribed_RNA"/>
</dbReference>
<name>A0A0X3PFB2_SCHSO</name>
<organism evidence="2">
    <name type="scientific">Schistocephalus solidus</name>
    <name type="common">Tapeworm</name>
    <dbReference type="NCBI Taxonomy" id="70667"/>
    <lineage>
        <taxon>Eukaryota</taxon>
        <taxon>Metazoa</taxon>
        <taxon>Spiralia</taxon>
        <taxon>Lophotrochozoa</taxon>
        <taxon>Platyhelminthes</taxon>
        <taxon>Cestoda</taxon>
        <taxon>Eucestoda</taxon>
        <taxon>Diphyllobothriidea</taxon>
        <taxon>Diphyllobothriidae</taxon>
        <taxon>Schistocephalus</taxon>
    </lineage>
</organism>
<reference evidence="2" key="1">
    <citation type="submission" date="2016-01" db="EMBL/GenBank/DDBJ databases">
        <title>Reference transcriptome for the parasite Schistocephalus solidus: insights into the molecular evolution of parasitism.</title>
        <authorList>
            <person name="Hebert F.O."/>
            <person name="Grambauer S."/>
            <person name="Barber I."/>
            <person name="Landry C.R."/>
            <person name="Aubin-Horth N."/>
        </authorList>
    </citation>
    <scope>NUCLEOTIDE SEQUENCE</scope>
</reference>